<sequence>KKHSPSISFLQVFGFRNYVPKTSYFKESPFV</sequence>
<dbReference type="EMBL" id="HAEA01004689">
    <property type="protein sequence ID" value="SBQ33169.1"/>
    <property type="molecule type" value="Transcribed_RNA"/>
</dbReference>
<organism evidence="1">
    <name type="scientific">Nothobranchius kadleci</name>
    <name type="common">African annual killifish</name>
    <dbReference type="NCBI Taxonomy" id="1051664"/>
    <lineage>
        <taxon>Eukaryota</taxon>
        <taxon>Metazoa</taxon>
        <taxon>Chordata</taxon>
        <taxon>Craniata</taxon>
        <taxon>Vertebrata</taxon>
        <taxon>Euteleostomi</taxon>
        <taxon>Actinopterygii</taxon>
        <taxon>Neopterygii</taxon>
        <taxon>Teleostei</taxon>
        <taxon>Neoteleostei</taxon>
        <taxon>Acanthomorphata</taxon>
        <taxon>Ovalentaria</taxon>
        <taxon>Atherinomorphae</taxon>
        <taxon>Cyprinodontiformes</taxon>
        <taxon>Nothobranchiidae</taxon>
        <taxon>Nothobranchius</taxon>
    </lineage>
</organism>
<accession>A0A1A8DJY4</accession>
<feature type="non-terminal residue" evidence="1">
    <location>
        <position position="1"/>
    </location>
</feature>
<reference evidence="1" key="1">
    <citation type="submission" date="2016-05" db="EMBL/GenBank/DDBJ databases">
        <authorList>
            <person name="Lavstsen T."/>
            <person name="Jespersen J.S."/>
        </authorList>
    </citation>
    <scope>NUCLEOTIDE SEQUENCE</scope>
    <source>
        <tissue evidence="1">Brain</tissue>
    </source>
</reference>
<reference evidence="1" key="2">
    <citation type="submission" date="2016-06" db="EMBL/GenBank/DDBJ databases">
        <title>The genome of a short-lived fish provides insights into sex chromosome evolution and the genetic control of aging.</title>
        <authorList>
            <person name="Reichwald K."/>
            <person name="Felder M."/>
            <person name="Petzold A."/>
            <person name="Koch P."/>
            <person name="Groth M."/>
            <person name="Platzer M."/>
        </authorList>
    </citation>
    <scope>NUCLEOTIDE SEQUENCE</scope>
    <source>
        <tissue evidence="1">Brain</tissue>
    </source>
</reference>
<gene>
    <name evidence="1" type="primary">PDLIM5B</name>
</gene>
<protein>
    <submittedName>
        <fullName evidence="1">PDZ and LIM domain 5b</fullName>
    </submittedName>
</protein>
<name>A0A1A8DJY4_NOTKA</name>
<proteinExistence type="predicted"/>
<feature type="non-terminal residue" evidence="1">
    <location>
        <position position="31"/>
    </location>
</feature>
<dbReference type="AlphaFoldDB" id="A0A1A8DJY4"/>
<evidence type="ECO:0000313" key="1">
    <source>
        <dbReference type="EMBL" id="SBQ33169.1"/>
    </source>
</evidence>